<reference evidence="1" key="1">
    <citation type="submission" date="2016-03" db="EMBL/GenBank/DDBJ databases">
        <authorList>
            <person name="Ploux O."/>
        </authorList>
    </citation>
    <scope>NUCLEOTIDE SEQUENCE</scope>
    <source>
        <strain evidence="1">UC10</strain>
    </source>
</reference>
<dbReference type="AlphaFoldDB" id="A0A1Y5PUQ4"/>
<evidence type="ECO:0000313" key="1">
    <source>
        <dbReference type="EMBL" id="SBV32416.1"/>
    </source>
</evidence>
<gene>
    <name evidence="1" type="ORF">SPPYR_1296</name>
</gene>
<proteinExistence type="predicted"/>
<dbReference type="KEGG" id="sphu:SPPYR_1296"/>
<protein>
    <submittedName>
        <fullName evidence="1">Uncharacterized protein</fullName>
    </submittedName>
</protein>
<sequence>MSRAMNISLPEDEVKRLCLLQGVSISAIEPLQSGGTRLVCTSGSGAEEMRLRLRGHLIDGHVLRHRFYRPPATHERP</sequence>
<accession>A0A1Y5PUQ4</accession>
<organism evidence="1">
    <name type="scientific">uncultured Sphingopyxis sp</name>
    <dbReference type="NCBI Taxonomy" id="310581"/>
    <lineage>
        <taxon>Bacteria</taxon>
        <taxon>Pseudomonadati</taxon>
        <taxon>Pseudomonadota</taxon>
        <taxon>Alphaproteobacteria</taxon>
        <taxon>Sphingomonadales</taxon>
        <taxon>Sphingomonadaceae</taxon>
        <taxon>Sphingopyxis</taxon>
        <taxon>environmental samples</taxon>
    </lineage>
</organism>
<name>A0A1Y5PUQ4_9SPHN</name>
<dbReference type="EMBL" id="LT598653">
    <property type="protein sequence ID" value="SBV32416.1"/>
    <property type="molecule type" value="Genomic_DNA"/>
</dbReference>